<dbReference type="PANTHER" id="PTHR10540:SF6">
    <property type="entry name" value="EUKARYOTIC TRANSLATION INITIATION FACTOR 3 SUBUNIT F"/>
    <property type="match status" value="1"/>
</dbReference>
<dbReference type="GO" id="GO:0016282">
    <property type="term" value="C:eukaryotic 43S preinitiation complex"/>
    <property type="evidence" value="ECO:0007669"/>
    <property type="project" value="UniProtKB-UniRule"/>
</dbReference>
<dbReference type="InterPro" id="IPR037518">
    <property type="entry name" value="MPN"/>
</dbReference>
<keyword evidence="8" id="KW-1185">Reference proteome</keyword>
<evidence type="ECO:0000259" key="6">
    <source>
        <dbReference type="PROSITE" id="PS50249"/>
    </source>
</evidence>
<evidence type="ECO:0000256" key="4">
    <source>
        <dbReference type="ARBA" id="ARBA00059951"/>
    </source>
</evidence>
<dbReference type="GO" id="GO:0008237">
    <property type="term" value="F:metallopeptidase activity"/>
    <property type="evidence" value="ECO:0007669"/>
    <property type="project" value="InterPro"/>
</dbReference>
<dbReference type="GO" id="GO:0003743">
    <property type="term" value="F:translation initiation factor activity"/>
    <property type="evidence" value="ECO:0007669"/>
    <property type="project" value="UniProtKB-UniRule"/>
</dbReference>
<dbReference type="InterPro" id="IPR000555">
    <property type="entry name" value="JAMM/MPN+_dom"/>
</dbReference>
<dbReference type="GO" id="GO:0031369">
    <property type="term" value="F:translation initiation factor binding"/>
    <property type="evidence" value="ECO:0007669"/>
    <property type="project" value="InterPro"/>
</dbReference>
<name>A0A9X0D7W7_9CNID</name>
<comment type="function">
    <text evidence="4">Deubiquitinates activated NOTCH1, promoting its nuclear import, thereby acting as a positive regulator of Notch signaling.</text>
</comment>
<dbReference type="PANTHER" id="PTHR10540">
    <property type="entry name" value="EUKARYOTIC TRANSLATION INITIATION FACTOR 3 SUBUNIT F-RELATED"/>
    <property type="match status" value="1"/>
</dbReference>
<evidence type="ECO:0000313" key="7">
    <source>
        <dbReference type="EMBL" id="KAJ7390687.1"/>
    </source>
</evidence>
<organism evidence="7 8">
    <name type="scientific">Desmophyllum pertusum</name>
    <dbReference type="NCBI Taxonomy" id="174260"/>
    <lineage>
        <taxon>Eukaryota</taxon>
        <taxon>Metazoa</taxon>
        <taxon>Cnidaria</taxon>
        <taxon>Anthozoa</taxon>
        <taxon>Hexacorallia</taxon>
        <taxon>Scleractinia</taxon>
        <taxon>Caryophylliina</taxon>
        <taxon>Caryophylliidae</taxon>
        <taxon>Desmophyllum</taxon>
    </lineage>
</organism>
<keyword evidence="1 5" id="KW-0963">Cytoplasm</keyword>
<dbReference type="GO" id="GO:0101005">
    <property type="term" value="F:deubiquitinase activity"/>
    <property type="evidence" value="ECO:0007669"/>
    <property type="project" value="UniProtKB-ARBA"/>
</dbReference>
<evidence type="ECO:0000313" key="8">
    <source>
        <dbReference type="Proteomes" id="UP001163046"/>
    </source>
</evidence>
<comment type="subcellular location">
    <subcellularLocation>
        <location evidence="5">Cytoplasm</location>
    </subcellularLocation>
</comment>
<reference evidence="7" key="1">
    <citation type="submission" date="2023-01" db="EMBL/GenBank/DDBJ databases">
        <title>Genome assembly of the deep-sea coral Lophelia pertusa.</title>
        <authorList>
            <person name="Herrera S."/>
            <person name="Cordes E."/>
        </authorList>
    </citation>
    <scope>NUCLEOTIDE SEQUENCE</scope>
    <source>
        <strain evidence="7">USNM1676648</strain>
        <tissue evidence="7">Polyp</tissue>
    </source>
</reference>
<dbReference type="FunFam" id="3.40.140.10:FF:000014">
    <property type="entry name" value="Eukaryotic translation initiation factor 3 subunit F"/>
    <property type="match status" value="1"/>
</dbReference>
<dbReference type="Pfam" id="PF01398">
    <property type="entry name" value="JAB"/>
    <property type="match status" value="1"/>
</dbReference>
<dbReference type="InterPro" id="IPR027531">
    <property type="entry name" value="eIF3f"/>
</dbReference>
<keyword evidence="2 5" id="KW-0396">Initiation factor</keyword>
<dbReference type="AlphaFoldDB" id="A0A9X0D7W7"/>
<dbReference type="CDD" id="cd08064">
    <property type="entry name" value="MPN_eIF3f"/>
    <property type="match status" value="1"/>
</dbReference>
<evidence type="ECO:0000256" key="1">
    <source>
        <dbReference type="ARBA" id="ARBA00022490"/>
    </source>
</evidence>
<dbReference type="Gene3D" id="3.40.140.10">
    <property type="entry name" value="Cytidine Deaminase, domain 2"/>
    <property type="match status" value="1"/>
</dbReference>
<comment type="function">
    <text evidence="5">Component of the eukaryotic translation initiation factor 3 (eIF-3) complex, which is involved in protein synthesis of a specialized repertoire of mRNAs and, together with other initiation factors, stimulates binding of mRNA and methionyl-tRNAi to the 40S ribosome. The eIF-3 complex specifically targets and initiates translation of a subset of mRNAs involved in cell proliferation.</text>
</comment>
<feature type="domain" description="MPN" evidence="6">
    <location>
        <begin position="35"/>
        <end position="165"/>
    </location>
</feature>
<gene>
    <name evidence="7" type="primary">EIF3F</name>
    <name evidence="7" type="ORF">OS493_023399</name>
</gene>
<dbReference type="Proteomes" id="UP001163046">
    <property type="component" value="Unassembled WGS sequence"/>
</dbReference>
<accession>A0A9X0D7W7</accession>
<dbReference type="InterPro" id="IPR024969">
    <property type="entry name" value="EIF3F/CSN6-like_C"/>
</dbReference>
<dbReference type="Pfam" id="PF13012">
    <property type="entry name" value="MitMem_reg"/>
    <property type="match status" value="1"/>
</dbReference>
<dbReference type="GO" id="GO:0001732">
    <property type="term" value="P:formation of cytoplasmic translation initiation complex"/>
    <property type="evidence" value="ECO:0007669"/>
    <property type="project" value="UniProtKB-UniRule"/>
</dbReference>
<comment type="caution">
    <text evidence="7">The sequence shown here is derived from an EMBL/GenBank/DDBJ whole genome shotgun (WGS) entry which is preliminary data.</text>
</comment>
<dbReference type="EMBL" id="MU825413">
    <property type="protein sequence ID" value="KAJ7390687.1"/>
    <property type="molecule type" value="Genomic_DNA"/>
</dbReference>
<evidence type="ECO:0000256" key="5">
    <source>
        <dbReference type="HAMAP-Rule" id="MF_03005"/>
    </source>
</evidence>
<comment type="similarity">
    <text evidence="5">Belongs to the eIF-3 subunit F family.</text>
</comment>
<dbReference type="SMART" id="SM00232">
    <property type="entry name" value="JAB_MPN"/>
    <property type="match status" value="1"/>
</dbReference>
<dbReference type="GO" id="GO:0071541">
    <property type="term" value="C:eukaryotic translation initiation factor 3 complex, eIF3m"/>
    <property type="evidence" value="ECO:0007669"/>
    <property type="project" value="TreeGrafter"/>
</dbReference>
<dbReference type="HAMAP" id="MF_03005">
    <property type="entry name" value="eIF3f"/>
    <property type="match status" value="1"/>
</dbReference>
<dbReference type="GO" id="GO:0033290">
    <property type="term" value="C:eukaryotic 48S preinitiation complex"/>
    <property type="evidence" value="ECO:0007669"/>
    <property type="project" value="UniProtKB-UniRule"/>
</dbReference>
<keyword evidence="3 5" id="KW-0648">Protein biosynthesis</keyword>
<evidence type="ECO:0000256" key="3">
    <source>
        <dbReference type="ARBA" id="ARBA00022917"/>
    </source>
</evidence>
<sequence length="301" mass="33286">MDQGLCGRAGKLVTNKTRVYNFKMAVSESVRARKVFVHPVVLFSIVDGFERRSEDAKRVIGTLLGSVDKTSVEIRSCFGVPHNESEDEVAIELEYAKSMFELHKKSHPNDEIVGWYATGSDVTEHSLLIHEYYSRETSNPVHVTVDTTLKGSRMGVRAYQSCKMGVPGKTEGTIFSPIPCEVILTGPERVGVNWLQRTKNTAKQSISPLSDMQHVNSASERLLEMLGTVVAYVDEVLAGKVPGNNSVGRELMDLVTSVPRMSQEDFESILNSNMQDLLMIVYLSGLCKTQISLGEKLATVL</sequence>
<comment type="subunit">
    <text evidence="5">Component of the eukaryotic translation initiation factor 3 (eIF-3) complex.</text>
</comment>
<evidence type="ECO:0000256" key="2">
    <source>
        <dbReference type="ARBA" id="ARBA00022540"/>
    </source>
</evidence>
<dbReference type="OrthoDB" id="25498at2759"/>
<dbReference type="PROSITE" id="PS50249">
    <property type="entry name" value="MPN"/>
    <property type="match status" value="1"/>
</dbReference>
<protein>
    <recommendedName>
        <fullName evidence="5">Eukaryotic translation initiation factor 3 subunit F</fullName>
        <shortName evidence="5">eIF3f</shortName>
    </recommendedName>
    <alternativeName>
        <fullName evidence="5">Eukaryotic translation initiation factor 3 subunit 5</fullName>
    </alternativeName>
</protein>
<proteinExistence type="inferred from homology"/>